<feature type="region of interest" description="Disordered" evidence="1">
    <location>
        <begin position="53"/>
        <end position="111"/>
    </location>
</feature>
<evidence type="ECO:0000313" key="4">
    <source>
        <dbReference type="Proteomes" id="UP001319861"/>
    </source>
</evidence>
<name>A0ABM7PRK5_SINCY</name>
<keyword evidence="2" id="KW-0732">Signal</keyword>
<protein>
    <recommendedName>
        <fullName evidence="5">Protein tyrosine phosphatase</fullName>
    </recommendedName>
</protein>
<feature type="chain" id="PRO_5045192948" description="Protein tyrosine phosphatase" evidence="2">
    <location>
        <begin position="21"/>
        <end position="223"/>
    </location>
</feature>
<gene>
    <name evidence="3" type="ORF">SCMU_06810</name>
</gene>
<keyword evidence="4" id="KW-1185">Reference proteome</keyword>
<evidence type="ECO:0008006" key="5">
    <source>
        <dbReference type="Google" id="ProtNLM"/>
    </source>
</evidence>
<feature type="compositionally biased region" description="Low complexity" evidence="1">
    <location>
        <begin position="181"/>
        <end position="215"/>
    </location>
</feature>
<accession>A0ABM7PRK5</accession>
<evidence type="ECO:0000256" key="1">
    <source>
        <dbReference type="SAM" id="MobiDB-lite"/>
    </source>
</evidence>
<feature type="compositionally biased region" description="Low complexity" evidence="1">
    <location>
        <begin position="57"/>
        <end position="69"/>
    </location>
</feature>
<feature type="region of interest" description="Disordered" evidence="1">
    <location>
        <begin position="181"/>
        <end position="223"/>
    </location>
</feature>
<organism evidence="3 4">
    <name type="scientific">Sinomonas cyclohexanicum</name>
    <name type="common">Corynebacterium cyclohexanicum</name>
    <dbReference type="NCBI Taxonomy" id="322009"/>
    <lineage>
        <taxon>Bacteria</taxon>
        <taxon>Bacillati</taxon>
        <taxon>Actinomycetota</taxon>
        <taxon>Actinomycetes</taxon>
        <taxon>Micrococcales</taxon>
        <taxon>Micrococcaceae</taxon>
        <taxon>Sinomonas</taxon>
    </lineage>
</organism>
<dbReference type="RefSeq" id="WP_229231598.1">
    <property type="nucleotide sequence ID" value="NZ_AP024525.1"/>
</dbReference>
<feature type="compositionally biased region" description="Low complexity" evidence="1">
    <location>
        <begin position="77"/>
        <end position="89"/>
    </location>
</feature>
<dbReference type="EMBL" id="AP024525">
    <property type="protein sequence ID" value="BCT74839.1"/>
    <property type="molecule type" value="Genomic_DNA"/>
</dbReference>
<evidence type="ECO:0000313" key="3">
    <source>
        <dbReference type="EMBL" id="BCT74839.1"/>
    </source>
</evidence>
<proteinExistence type="predicted"/>
<sequence length="223" mass="20888">MSVLAALASSKIAVSAAALGALTVGGFGTAAYTGSLPTDAQQVAHRVIGAPAPKPVQDAQDAATAAAQHAKGEAAKDAASATDAATKAASDARDGARGAVPQATPGTSASGAADIDIPGLCHANAQGALDAASAGFKSLALAANGEANVAAFCQARGASASAQGSAGADSALDAVPAAPSLPSLPAVPGQNALSSAPTAPSSVPALPTAAPSVPSEVTKAVRP</sequence>
<dbReference type="Proteomes" id="UP001319861">
    <property type="component" value="Chromosome"/>
</dbReference>
<feature type="signal peptide" evidence="2">
    <location>
        <begin position="1"/>
        <end position="20"/>
    </location>
</feature>
<evidence type="ECO:0000256" key="2">
    <source>
        <dbReference type="SAM" id="SignalP"/>
    </source>
</evidence>
<reference evidence="3 4" key="1">
    <citation type="journal article" date="2021" name="J. Biosci. Bioeng.">
        <title>Identification and characterization of a chc gene cluster responsible for the aromatization pathway of cyclohexanecarboxylate degradation in Sinomonas cyclohexanicum ATCC 51369.</title>
        <authorList>
            <person name="Yamamoto T."/>
            <person name="Hasegawa Y."/>
            <person name="Lau P.C.K."/>
            <person name="Iwaki H."/>
        </authorList>
    </citation>
    <scope>NUCLEOTIDE SEQUENCE [LARGE SCALE GENOMIC DNA]</scope>
    <source>
        <strain evidence="3 4">ATCC 51369</strain>
    </source>
</reference>